<evidence type="ECO:0000256" key="1">
    <source>
        <dbReference type="ARBA" id="ARBA00000085"/>
    </source>
</evidence>
<feature type="region of interest" description="Disordered" evidence="7">
    <location>
        <begin position="1"/>
        <end position="43"/>
    </location>
</feature>
<dbReference type="PROSITE" id="PS50109">
    <property type="entry name" value="HIS_KIN"/>
    <property type="match status" value="1"/>
</dbReference>
<evidence type="ECO:0000256" key="7">
    <source>
        <dbReference type="SAM" id="MobiDB-lite"/>
    </source>
</evidence>
<sequence>MSAGHRTKEPPGAPQEQARRHDARGEQEPALRDGVDPAAGGLDRPYPRVQDLYEISKQLTGFVSAERTIPSILAILARALPLRTALVLLEVPGRPGVKAIAWSAGGVGADRLQAAASRAATSYAYLTGSEAVGPVDLNGEPAAASAPPGHSARGSRAEAGEDGSFLILPLVVERRAIFGALQIEGDDRLEEPDLVFMNAVANQLAIALDRQAVIDAKQAVAEAAREAAQRRQTEADEQRAAAEALRQRYEALVDNLDRAFVWEADARTLQVLYVSARAEELLGYPRAQWLAEPAFLGRCTTPDDGEALEQALRSALASEADQRCAHRCRAADGRVLWLHTGVHLVKDSAGAPRLQGVSMDVTPAKEAEARVREQLELTRAVTGSIGEGVLAIDREGRITFFNPAAERLLGWTPEEVVGRHVQEVIRMRRPDGTPVPDEEHPALRTICTGEPVRSDDDVFSGRDRAAFHVSCTFAPLKRAGQVSGAVLVFRDITAVKRAEQAQRLFAEVSASLASSLDYGETIAAVARLSVHILADLYSVDLVDESGRVERLEPTSADPAKPWPNERMAEYAATPGCETPQERVLRTGESLLLPDITGSGAGAAARDENHRGGLCPGGPGASMVVPLVARGRTLGALTFLAAEPSRRYSAADLAVAEEVAHRAAVAVENARLYQRAQRAIRTRDDFLAVVSHDLKNPLSAILTAAALLMKTLPVSEQGACDRRKAEIILLAAQRMLRLIGDLLDVAALEAGRLSMEKRRHEAGALVHDAIEMEQALATQKGQVLGSSICGGGSVEVLCDRERVLQVFANLIGNAIKFTAEGGVITVRAEPRGDEVLFGVSDTGVGIHPDELPRVFDRFWQVAETARLGTGLGLTIAKGIVEALGGRIWAESQLGAGATFFFTLPLAPPEGSAAGGGS</sequence>
<dbReference type="InterPro" id="IPR000014">
    <property type="entry name" value="PAS"/>
</dbReference>
<feature type="compositionally biased region" description="Basic and acidic residues" evidence="7">
    <location>
        <begin position="17"/>
        <end position="35"/>
    </location>
</feature>
<dbReference type="SUPFAM" id="SSF55781">
    <property type="entry name" value="GAF domain-like"/>
    <property type="match status" value="2"/>
</dbReference>
<dbReference type="Gene3D" id="1.10.287.130">
    <property type="match status" value="1"/>
</dbReference>
<dbReference type="AlphaFoldDB" id="A0A150P030"/>
<dbReference type="InterPro" id="IPR003018">
    <property type="entry name" value="GAF"/>
</dbReference>
<feature type="domain" description="PAS" evidence="9">
    <location>
        <begin position="367"/>
        <end position="431"/>
    </location>
</feature>
<dbReference type="Pfam" id="PF02518">
    <property type="entry name" value="HATPase_c"/>
    <property type="match status" value="1"/>
</dbReference>
<evidence type="ECO:0000313" key="12">
    <source>
        <dbReference type="Proteomes" id="UP000075420"/>
    </source>
</evidence>
<dbReference type="Gene3D" id="3.30.450.20">
    <property type="entry name" value="PAS domain"/>
    <property type="match status" value="2"/>
</dbReference>
<dbReference type="CDD" id="cd00082">
    <property type="entry name" value="HisKA"/>
    <property type="match status" value="1"/>
</dbReference>
<feature type="coiled-coil region" evidence="6">
    <location>
        <begin position="225"/>
        <end position="259"/>
    </location>
</feature>
<evidence type="ECO:0000256" key="4">
    <source>
        <dbReference type="ARBA" id="ARBA00022679"/>
    </source>
</evidence>
<reference evidence="11 12" key="1">
    <citation type="submission" date="2014-02" db="EMBL/GenBank/DDBJ databases">
        <title>The small core and large imbalanced accessory genome model reveals a collaborative survival strategy of Sorangium cellulosum strains in nature.</title>
        <authorList>
            <person name="Han K."/>
            <person name="Peng R."/>
            <person name="Blom J."/>
            <person name="Li Y.-Z."/>
        </authorList>
    </citation>
    <scope>NUCLEOTIDE SEQUENCE [LARGE SCALE GENOMIC DNA]</scope>
    <source>
        <strain evidence="11 12">So0157-25</strain>
    </source>
</reference>
<feature type="domain" description="PAC" evidence="10">
    <location>
        <begin position="318"/>
        <end position="373"/>
    </location>
</feature>
<dbReference type="Pfam" id="PF00512">
    <property type="entry name" value="HisKA"/>
    <property type="match status" value="1"/>
</dbReference>
<name>A0A150P030_SORCE</name>
<evidence type="ECO:0000259" key="9">
    <source>
        <dbReference type="PROSITE" id="PS50112"/>
    </source>
</evidence>
<dbReference type="CDD" id="cd16922">
    <property type="entry name" value="HATPase_EvgS-ArcB-TorS-like"/>
    <property type="match status" value="1"/>
</dbReference>
<evidence type="ECO:0000256" key="5">
    <source>
        <dbReference type="ARBA" id="ARBA00022777"/>
    </source>
</evidence>
<keyword evidence="6" id="KW-0175">Coiled coil</keyword>
<dbReference type="Gene3D" id="3.30.565.10">
    <property type="entry name" value="Histidine kinase-like ATPase, C-terminal domain"/>
    <property type="match status" value="1"/>
</dbReference>
<evidence type="ECO:0000259" key="8">
    <source>
        <dbReference type="PROSITE" id="PS50109"/>
    </source>
</evidence>
<dbReference type="InterPro" id="IPR036890">
    <property type="entry name" value="HATPase_C_sf"/>
</dbReference>
<dbReference type="SMART" id="SM00091">
    <property type="entry name" value="PAS"/>
    <property type="match status" value="2"/>
</dbReference>
<dbReference type="InterPro" id="IPR013656">
    <property type="entry name" value="PAS_4"/>
</dbReference>
<dbReference type="InterPro" id="IPR005467">
    <property type="entry name" value="His_kinase_dom"/>
</dbReference>
<evidence type="ECO:0000259" key="10">
    <source>
        <dbReference type="PROSITE" id="PS50113"/>
    </source>
</evidence>
<dbReference type="PRINTS" id="PR00344">
    <property type="entry name" value="BCTRLSENSOR"/>
</dbReference>
<dbReference type="Pfam" id="PF01590">
    <property type="entry name" value="GAF"/>
    <property type="match status" value="2"/>
</dbReference>
<dbReference type="Gene3D" id="3.30.450.40">
    <property type="match status" value="2"/>
</dbReference>
<dbReference type="FunFam" id="3.30.565.10:FF:000006">
    <property type="entry name" value="Sensor histidine kinase WalK"/>
    <property type="match status" value="1"/>
</dbReference>
<dbReference type="PROSITE" id="PS50113">
    <property type="entry name" value="PAC"/>
    <property type="match status" value="1"/>
</dbReference>
<evidence type="ECO:0000256" key="3">
    <source>
        <dbReference type="ARBA" id="ARBA00022553"/>
    </source>
</evidence>
<evidence type="ECO:0000256" key="2">
    <source>
        <dbReference type="ARBA" id="ARBA00012438"/>
    </source>
</evidence>
<dbReference type="PANTHER" id="PTHR43047">
    <property type="entry name" value="TWO-COMPONENT HISTIDINE PROTEIN KINASE"/>
    <property type="match status" value="1"/>
</dbReference>
<dbReference type="InterPro" id="IPR000700">
    <property type="entry name" value="PAS-assoc_C"/>
</dbReference>
<keyword evidence="4" id="KW-0808">Transferase</keyword>
<dbReference type="InterPro" id="IPR003594">
    <property type="entry name" value="HATPase_dom"/>
</dbReference>
<dbReference type="SUPFAM" id="SSF55874">
    <property type="entry name" value="ATPase domain of HSP90 chaperone/DNA topoisomerase II/histidine kinase"/>
    <property type="match status" value="1"/>
</dbReference>
<accession>A0A150P030</accession>
<keyword evidence="5" id="KW-0418">Kinase</keyword>
<dbReference type="InterPro" id="IPR035965">
    <property type="entry name" value="PAS-like_dom_sf"/>
</dbReference>
<dbReference type="SUPFAM" id="SSF55785">
    <property type="entry name" value="PYP-like sensor domain (PAS domain)"/>
    <property type="match status" value="2"/>
</dbReference>
<comment type="caution">
    <text evidence="11">The sequence shown here is derived from an EMBL/GenBank/DDBJ whole genome shotgun (WGS) entry which is preliminary data.</text>
</comment>
<dbReference type="PROSITE" id="PS50112">
    <property type="entry name" value="PAS"/>
    <property type="match status" value="2"/>
</dbReference>
<organism evidence="11 12">
    <name type="scientific">Sorangium cellulosum</name>
    <name type="common">Polyangium cellulosum</name>
    <dbReference type="NCBI Taxonomy" id="56"/>
    <lineage>
        <taxon>Bacteria</taxon>
        <taxon>Pseudomonadati</taxon>
        <taxon>Myxococcota</taxon>
        <taxon>Polyangia</taxon>
        <taxon>Polyangiales</taxon>
        <taxon>Polyangiaceae</taxon>
        <taxon>Sorangium</taxon>
    </lineage>
</organism>
<feature type="region of interest" description="Disordered" evidence="7">
    <location>
        <begin position="137"/>
        <end position="157"/>
    </location>
</feature>
<dbReference type="InterPro" id="IPR004358">
    <property type="entry name" value="Sig_transdc_His_kin-like_C"/>
</dbReference>
<dbReference type="EC" id="2.7.13.3" evidence="2"/>
<dbReference type="Pfam" id="PF08448">
    <property type="entry name" value="PAS_4"/>
    <property type="match status" value="1"/>
</dbReference>
<dbReference type="SMART" id="SM00387">
    <property type="entry name" value="HATPase_c"/>
    <property type="match status" value="1"/>
</dbReference>
<dbReference type="SMART" id="SM00065">
    <property type="entry name" value="GAF"/>
    <property type="match status" value="2"/>
</dbReference>
<gene>
    <name evidence="11" type="ORF">BE08_19910</name>
</gene>
<dbReference type="FunFam" id="3.30.450.40:FF:000035">
    <property type="entry name" value="PAS sensor protein"/>
    <property type="match status" value="1"/>
</dbReference>
<evidence type="ECO:0000256" key="6">
    <source>
        <dbReference type="SAM" id="Coils"/>
    </source>
</evidence>
<feature type="domain" description="Histidine kinase" evidence="8">
    <location>
        <begin position="688"/>
        <end position="906"/>
    </location>
</feature>
<dbReference type="InterPro" id="IPR036097">
    <property type="entry name" value="HisK_dim/P_sf"/>
</dbReference>
<dbReference type="CDD" id="cd00130">
    <property type="entry name" value="PAS"/>
    <property type="match status" value="2"/>
</dbReference>
<comment type="catalytic activity">
    <reaction evidence="1">
        <text>ATP + protein L-histidine = ADP + protein N-phospho-L-histidine.</text>
        <dbReference type="EC" id="2.7.13.3"/>
    </reaction>
</comment>
<dbReference type="SUPFAM" id="SSF47384">
    <property type="entry name" value="Homodimeric domain of signal transducing histidine kinase"/>
    <property type="match status" value="1"/>
</dbReference>
<feature type="domain" description="PAS" evidence="9">
    <location>
        <begin position="245"/>
        <end position="319"/>
    </location>
</feature>
<protein>
    <recommendedName>
        <fullName evidence="2">histidine kinase</fullName>
        <ecNumber evidence="2">2.7.13.3</ecNumber>
    </recommendedName>
</protein>
<dbReference type="Pfam" id="PF08447">
    <property type="entry name" value="PAS_3"/>
    <property type="match status" value="1"/>
</dbReference>
<dbReference type="InterPro" id="IPR013655">
    <property type="entry name" value="PAS_fold_3"/>
</dbReference>
<dbReference type="InterPro" id="IPR029016">
    <property type="entry name" value="GAF-like_dom_sf"/>
</dbReference>
<dbReference type="InterPro" id="IPR003661">
    <property type="entry name" value="HisK_dim/P_dom"/>
</dbReference>
<feature type="compositionally biased region" description="Low complexity" evidence="7">
    <location>
        <begin position="139"/>
        <end position="154"/>
    </location>
</feature>
<dbReference type="Proteomes" id="UP000075420">
    <property type="component" value="Unassembled WGS sequence"/>
</dbReference>
<evidence type="ECO:0000313" key="11">
    <source>
        <dbReference type="EMBL" id="KYF48015.1"/>
    </source>
</evidence>
<dbReference type="NCBIfam" id="TIGR00229">
    <property type="entry name" value="sensory_box"/>
    <property type="match status" value="2"/>
</dbReference>
<dbReference type="GO" id="GO:0000155">
    <property type="term" value="F:phosphorelay sensor kinase activity"/>
    <property type="evidence" value="ECO:0007669"/>
    <property type="project" value="InterPro"/>
</dbReference>
<proteinExistence type="predicted"/>
<keyword evidence="3" id="KW-0597">Phosphoprotein</keyword>
<dbReference type="EMBL" id="JELY01003553">
    <property type="protein sequence ID" value="KYF48015.1"/>
    <property type="molecule type" value="Genomic_DNA"/>
</dbReference>
<dbReference type="SMART" id="SM00388">
    <property type="entry name" value="HisKA"/>
    <property type="match status" value="1"/>
</dbReference>